<dbReference type="EMBL" id="JANBTW010000083">
    <property type="protein sequence ID" value="KAJ2672403.1"/>
    <property type="molecule type" value="Genomic_DNA"/>
</dbReference>
<dbReference type="SMART" id="SM00829">
    <property type="entry name" value="PKS_ER"/>
    <property type="match status" value="1"/>
</dbReference>
<reference evidence="3" key="1">
    <citation type="submission" date="2022-07" db="EMBL/GenBank/DDBJ databases">
        <title>Phylogenomic reconstructions and comparative analyses of Kickxellomycotina fungi.</title>
        <authorList>
            <person name="Reynolds N.K."/>
            <person name="Stajich J.E."/>
            <person name="Barry K."/>
            <person name="Grigoriev I.V."/>
            <person name="Crous P."/>
            <person name="Smith M.E."/>
        </authorList>
    </citation>
    <scope>NUCLEOTIDE SEQUENCE</scope>
    <source>
        <strain evidence="3">NRRL 3115</strain>
    </source>
</reference>
<evidence type="ECO:0000256" key="1">
    <source>
        <dbReference type="ARBA" id="ARBA00023002"/>
    </source>
</evidence>
<name>A0A9W8G4E0_9FUNG</name>
<dbReference type="SUPFAM" id="SSF50129">
    <property type="entry name" value="GroES-like"/>
    <property type="match status" value="1"/>
</dbReference>
<dbReference type="Gene3D" id="3.40.50.720">
    <property type="entry name" value="NAD(P)-binding Rossmann-like Domain"/>
    <property type="match status" value="1"/>
</dbReference>
<dbReference type="Pfam" id="PF13602">
    <property type="entry name" value="ADH_zinc_N_2"/>
    <property type="match status" value="1"/>
</dbReference>
<protein>
    <recommendedName>
        <fullName evidence="2">Enoyl reductase (ER) domain-containing protein</fullName>
    </recommendedName>
</protein>
<sequence length="323" mass="34825">MNTYKAVLINEFTTNLDDYHITNVLRVPPKGAQVEVQVHAAAVNKIDYGRAAGALVAVYPNELPMKIGYDVAGIVTSVGTHATKFKVGDRVYGCVNHDEIGTIAEYVLSEEAHLAELPSNIEFTAGASVPLAGLTAKQAMDAGHAEGKETIFVSGGMGGVGMFGVALARHHFKAQNVLTTVSTSKVEYAKKMGATQVVDYTKEDHTKVLESAADMVFDSIGDTESYKVAKPNTVVASVVPISDKSKMDKVLSDFKTKNVRYVLNITVPSGPELERTFNPLLESKELKPIIPEVFEFTNEGVRAAFKRAIGGHVTGKVVIRVRD</sequence>
<dbReference type="PANTHER" id="PTHR44573">
    <property type="entry name" value="NADPH-DEPENDENT ALKENAL/ONE OXIDOREDUCTASE, CHLOROPLASTIC"/>
    <property type="match status" value="1"/>
</dbReference>
<dbReference type="Proteomes" id="UP001151518">
    <property type="component" value="Unassembled WGS sequence"/>
</dbReference>
<gene>
    <name evidence="3" type="ORF">GGI25_005112</name>
</gene>
<dbReference type="InterPro" id="IPR036291">
    <property type="entry name" value="NAD(P)-bd_dom_sf"/>
</dbReference>
<evidence type="ECO:0000313" key="3">
    <source>
        <dbReference type="EMBL" id="KAJ2672403.1"/>
    </source>
</evidence>
<comment type="caution">
    <text evidence="3">The sequence shown here is derived from an EMBL/GenBank/DDBJ whole genome shotgun (WGS) entry which is preliminary data.</text>
</comment>
<dbReference type="OrthoDB" id="201656at2759"/>
<dbReference type="AlphaFoldDB" id="A0A9W8G4E0"/>
<organism evidence="3 4">
    <name type="scientific">Coemansia spiralis</name>
    <dbReference type="NCBI Taxonomy" id="417178"/>
    <lineage>
        <taxon>Eukaryota</taxon>
        <taxon>Fungi</taxon>
        <taxon>Fungi incertae sedis</taxon>
        <taxon>Zoopagomycota</taxon>
        <taxon>Kickxellomycotina</taxon>
        <taxon>Kickxellomycetes</taxon>
        <taxon>Kickxellales</taxon>
        <taxon>Kickxellaceae</taxon>
        <taxon>Coemansia</taxon>
    </lineage>
</organism>
<accession>A0A9W8G4E0</accession>
<keyword evidence="1" id="KW-0560">Oxidoreductase</keyword>
<evidence type="ECO:0000259" key="2">
    <source>
        <dbReference type="SMART" id="SM00829"/>
    </source>
</evidence>
<evidence type="ECO:0000313" key="4">
    <source>
        <dbReference type="Proteomes" id="UP001151518"/>
    </source>
</evidence>
<dbReference type="CDD" id="cd05289">
    <property type="entry name" value="MDR_like_2"/>
    <property type="match status" value="1"/>
</dbReference>
<dbReference type="InterPro" id="IPR044626">
    <property type="entry name" value="AOR-like"/>
</dbReference>
<dbReference type="GO" id="GO:0016628">
    <property type="term" value="F:oxidoreductase activity, acting on the CH-CH group of donors, NAD or NADP as acceptor"/>
    <property type="evidence" value="ECO:0007669"/>
    <property type="project" value="InterPro"/>
</dbReference>
<dbReference type="Gene3D" id="3.90.180.10">
    <property type="entry name" value="Medium-chain alcohol dehydrogenases, catalytic domain"/>
    <property type="match status" value="1"/>
</dbReference>
<dbReference type="Pfam" id="PF08240">
    <property type="entry name" value="ADH_N"/>
    <property type="match status" value="1"/>
</dbReference>
<dbReference type="InterPro" id="IPR013154">
    <property type="entry name" value="ADH-like_N"/>
</dbReference>
<dbReference type="InterPro" id="IPR020843">
    <property type="entry name" value="ER"/>
</dbReference>
<dbReference type="PANTHER" id="PTHR44573:SF4">
    <property type="entry name" value="2-METHYLENE-FURAN-3-ONE REDUCTASE-LIKE"/>
    <property type="match status" value="1"/>
</dbReference>
<dbReference type="SUPFAM" id="SSF51735">
    <property type="entry name" value="NAD(P)-binding Rossmann-fold domains"/>
    <property type="match status" value="1"/>
</dbReference>
<feature type="domain" description="Enoyl reductase (ER)" evidence="2">
    <location>
        <begin position="14"/>
        <end position="319"/>
    </location>
</feature>
<dbReference type="InterPro" id="IPR011032">
    <property type="entry name" value="GroES-like_sf"/>
</dbReference>
<proteinExistence type="predicted"/>